<evidence type="ECO:0000313" key="7">
    <source>
        <dbReference type="Proteomes" id="UP000001038"/>
    </source>
</evidence>
<dbReference type="PANTHER" id="PTHR15107">
    <property type="entry name" value="RETINOBLASTOMA BINDING PROTEIN 8"/>
    <property type="match status" value="1"/>
</dbReference>
<dbReference type="GeneTree" id="ENSGT00530000063835"/>
<dbReference type="PANTHER" id="PTHR15107:SF4">
    <property type="entry name" value="DNA ENDONUCLEASE RBBP8"/>
    <property type="match status" value="1"/>
</dbReference>
<keyword evidence="2" id="KW-0227">DNA damage</keyword>
<evidence type="ECO:0000256" key="3">
    <source>
        <dbReference type="ARBA" id="ARBA00023242"/>
    </source>
</evidence>
<proteinExistence type="predicted"/>
<evidence type="ECO:0000256" key="4">
    <source>
        <dbReference type="SAM" id="MobiDB-lite"/>
    </source>
</evidence>
<dbReference type="GO" id="GO:0005634">
    <property type="term" value="C:nucleus"/>
    <property type="evidence" value="ECO:0007669"/>
    <property type="project" value="UniProtKB-SubCell"/>
</dbReference>
<organism evidence="6 7">
    <name type="scientific">Oryzias latipes</name>
    <name type="common">Japanese rice fish</name>
    <name type="synonym">Japanese killifish</name>
    <dbReference type="NCBI Taxonomy" id="8090"/>
    <lineage>
        <taxon>Eukaryota</taxon>
        <taxon>Metazoa</taxon>
        <taxon>Chordata</taxon>
        <taxon>Craniata</taxon>
        <taxon>Vertebrata</taxon>
        <taxon>Euteleostomi</taxon>
        <taxon>Actinopterygii</taxon>
        <taxon>Neopterygii</taxon>
        <taxon>Teleostei</taxon>
        <taxon>Neoteleostei</taxon>
        <taxon>Acanthomorphata</taxon>
        <taxon>Ovalentaria</taxon>
        <taxon>Atherinomorphae</taxon>
        <taxon>Beloniformes</taxon>
        <taxon>Adrianichthyidae</taxon>
        <taxon>Oryziinae</taxon>
        <taxon>Oryzias</taxon>
    </lineage>
</organism>
<accession>A0A3B3IFS1</accession>
<evidence type="ECO:0000256" key="2">
    <source>
        <dbReference type="ARBA" id="ARBA00022763"/>
    </source>
</evidence>
<evidence type="ECO:0000259" key="5">
    <source>
        <dbReference type="Pfam" id="PF08573"/>
    </source>
</evidence>
<evidence type="ECO:0000256" key="1">
    <source>
        <dbReference type="ARBA" id="ARBA00004123"/>
    </source>
</evidence>
<dbReference type="Bgee" id="ENSORLG00000024627">
    <property type="expression patterns" value="Expressed in ovary and 13 other cell types or tissues"/>
</dbReference>
<feature type="domain" description="DNA endonuclease activator Ctp1 C-terminal" evidence="5">
    <location>
        <begin position="3"/>
        <end position="38"/>
    </location>
</feature>
<dbReference type="STRING" id="8090.ENSORLP00000042925"/>
<comment type="subcellular location">
    <subcellularLocation>
        <location evidence="1">Nucleus</location>
    </subcellularLocation>
</comment>
<reference evidence="6" key="3">
    <citation type="submission" date="2025-09" db="UniProtKB">
        <authorList>
            <consortium name="Ensembl"/>
        </authorList>
    </citation>
    <scope>IDENTIFICATION</scope>
    <source>
        <strain evidence="6">Hd-rR</strain>
    </source>
</reference>
<dbReference type="Proteomes" id="UP000001038">
    <property type="component" value="Chromosome 20"/>
</dbReference>
<sequence length="78" mass="9171">LPEEEKQKKLSACSRHRYLYIPPCTPENFWEVGFPSTQTCIDRGYIKEESSPPGRMRRRQPFNALFTPKKKEQSLKSP</sequence>
<dbReference type="GO" id="GO:0006281">
    <property type="term" value="P:DNA repair"/>
    <property type="evidence" value="ECO:0007669"/>
    <property type="project" value="InterPro"/>
</dbReference>
<evidence type="ECO:0000313" key="6">
    <source>
        <dbReference type="Ensembl" id="ENSORLP00000042925.1"/>
    </source>
</evidence>
<feature type="region of interest" description="Disordered" evidence="4">
    <location>
        <begin position="47"/>
        <end position="78"/>
    </location>
</feature>
<name>A0A3B3IFS1_ORYLA</name>
<dbReference type="InterPro" id="IPR013882">
    <property type="entry name" value="Ctp1_C"/>
</dbReference>
<dbReference type="AlphaFoldDB" id="A0A3B3IFS1"/>
<reference evidence="6" key="2">
    <citation type="submission" date="2025-08" db="UniProtKB">
        <authorList>
            <consortium name="Ensembl"/>
        </authorList>
    </citation>
    <scope>IDENTIFICATION</scope>
    <source>
        <strain evidence="6">Hd-rR</strain>
    </source>
</reference>
<dbReference type="InterPro" id="IPR033316">
    <property type="entry name" value="RBBP8-like"/>
</dbReference>
<dbReference type="InParanoid" id="A0A3B3IFS1"/>
<keyword evidence="3" id="KW-0539">Nucleus</keyword>
<dbReference type="Ensembl" id="ENSORLT00000035834.1">
    <property type="protein sequence ID" value="ENSORLP00000042925.1"/>
    <property type="gene ID" value="ENSORLG00000024627.1"/>
</dbReference>
<feature type="compositionally biased region" description="Basic and acidic residues" evidence="4">
    <location>
        <begin position="69"/>
        <end position="78"/>
    </location>
</feature>
<keyword evidence="7" id="KW-1185">Reference proteome</keyword>
<reference evidence="6 7" key="1">
    <citation type="journal article" date="2007" name="Nature">
        <title>The medaka draft genome and insights into vertebrate genome evolution.</title>
        <authorList>
            <person name="Kasahara M."/>
            <person name="Naruse K."/>
            <person name="Sasaki S."/>
            <person name="Nakatani Y."/>
            <person name="Qu W."/>
            <person name="Ahsan B."/>
            <person name="Yamada T."/>
            <person name="Nagayasu Y."/>
            <person name="Doi K."/>
            <person name="Kasai Y."/>
            <person name="Jindo T."/>
            <person name="Kobayashi D."/>
            <person name="Shimada A."/>
            <person name="Toyoda A."/>
            <person name="Kuroki Y."/>
            <person name="Fujiyama A."/>
            <person name="Sasaki T."/>
            <person name="Shimizu A."/>
            <person name="Asakawa S."/>
            <person name="Shimizu N."/>
            <person name="Hashimoto S."/>
            <person name="Yang J."/>
            <person name="Lee Y."/>
            <person name="Matsushima K."/>
            <person name="Sugano S."/>
            <person name="Sakaizumi M."/>
            <person name="Narita T."/>
            <person name="Ohishi K."/>
            <person name="Haga S."/>
            <person name="Ohta F."/>
            <person name="Nomoto H."/>
            <person name="Nogata K."/>
            <person name="Morishita T."/>
            <person name="Endo T."/>
            <person name="Shin-I T."/>
            <person name="Takeda H."/>
            <person name="Morishita S."/>
            <person name="Kohara Y."/>
        </authorList>
    </citation>
    <scope>NUCLEOTIDE SEQUENCE [LARGE SCALE GENOMIC DNA]</scope>
    <source>
        <strain evidence="6 7">Hd-rR</strain>
    </source>
</reference>
<protein>
    <recommendedName>
        <fullName evidence="5">DNA endonuclease activator Ctp1 C-terminal domain-containing protein</fullName>
    </recommendedName>
</protein>
<dbReference type="Pfam" id="PF08573">
    <property type="entry name" value="SAE2"/>
    <property type="match status" value="1"/>
</dbReference>